<dbReference type="Proteomes" id="UP001597521">
    <property type="component" value="Unassembled WGS sequence"/>
</dbReference>
<gene>
    <name evidence="2" type="ORF">ACFSX5_10545</name>
</gene>
<organism evidence="2 3">
    <name type="scientific">Devosia albogilva</name>
    <dbReference type="NCBI Taxonomy" id="429726"/>
    <lineage>
        <taxon>Bacteria</taxon>
        <taxon>Pseudomonadati</taxon>
        <taxon>Pseudomonadota</taxon>
        <taxon>Alphaproteobacteria</taxon>
        <taxon>Hyphomicrobiales</taxon>
        <taxon>Devosiaceae</taxon>
        <taxon>Devosia</taxon>
    </lineage>
</organism>
<name>A0ABW5QKR7_9HYPH</name>
<comment type="caution">
    <text evidence="2">The sequence shown here is derived from an EMBL/GenBank/DDBJ whole genome shotgun (WGS) entry which is preliminary data.</text>
</comment>
<accession>A0ABW5QKR7</accession>
<evidence type="ECO:0000256" key="1">
    <source>
        <dbReference type="SAM" id="Coils"/>
    </source>
</evidence>
<protein>
    <submittedName>
        <fullName evidence="2">RNA polymerase sigma factor</fullName>
    </submittedName>
</protein>
<evidence type="ECO:0000313" key="3">
    <source>
        <dbReference type="Proteomes" id="UP001597521"/>
    </source>
</evidence>
<feature type="coiled-coil region" evidence="1">
    <location>
        <begin position="21"/>
        <end position="48"/>
    </location>
</feature>
<keyword evidence="3" id="KW-1185">Reference proteome</keyword>
<dbReference type="RefSeq" id="WP_386833339.1">
    <property type="nucleotide sequence ID" value="NZ_JBHUNP010000001.1"/>
</dbReference>
<keyword evidence="1" id="KW-0175">Coiled coil</keyword>
<reference evidence="3" key="1">
    <citation type="journal article" date="2019" name="Int. J. Syst. Evol. Microbiol.">
        <title>The Global Catalogue of Microorganisms (GCM) 10K type strain sequencing project: providing services to taxonomists for standard genome sequencing and annotation.</title>
        <authorList>
            <consortium name="The Broad Institute Genomics Platform"/>
            <consortium name="The Broad Institute Genome Sequencing Center for Infectious Disease"/>
            <person name="Wu L."/>
            <person name="Ma J."/>
        </authorList>
    </citation>
    <scope>NUCLEOTIDE SEQUENCE [LARGE SCALE GENOMIC DNA]</scope>
    <source>
        <strain evidence="3">CCM 7427</strain>
    </source>
</reference>
<dbReference type="EMBL" id="JBHUNP010000001">
    <property type="protein sequence ID" value="MFD2648229.1"/>
    <property type="molecule type" value="Genomic_DNA"/>
</dbReference>
<evidence type="ECO:0000313" key="2">
    <source>
        <dbReference type="EMBL" id="MFD2648229.1"/>
    </source>
</evidence>
<dbReference type="SUPFAM" id="SSF88659">
    <property type="entry name" value="Sigma3 and sigma4 domains of RNA polymerase sigma factors"/>
    <property type="match status" value="1"/>
</dbReference>
<sequence>MATVPPEWEAYARLQTEVARSSKADNRVEALEAAMNKLLDAGNSLDEQAVTTATKTAARRNRHRSVLRHRHLPREEPTNNPVSEIEARSLCAQVETVIKPDDLRVFTSVAAGQSHRQIASAFGCTPTAIGVRILRARRNVKAALPAQLLAELTEMLAA</sequence>
<proteinExistence type="predicted"/>
<dbReference type="InterPro" id="IPR013324">
    <property type="entry name" value="RNA_pol_sigma_r3/r4-like"/>
</dbReference>